<dbReference type="Proteomes" id="UP000046392">
    <property type="component" value="Unplaced"/>
</dbReference>
<dbReference type="WBParaSite" id="SPAL_0000051200.1">
    <property type="protein sequence ID" value="SPAL_0000051200.1"/>
    <property type="gene ID" value="SPAL_0000051200"/>
</dbReference>
<reference evidence="3" key="1">
    <citation type="submission" date="2017-02" db="UniProtKB">
        <authorList>
            <consortium name="WormBaseParasite"/>
        </authorList>
    </citation>
    <scope>IDENTIFICATION</scope>
</reference>
<dbReference type="AlphaFoldDB" id="A0A0N5B360"/>
<accession>A0A0N5B360</accession>
<sequence>MSTEIPKNNNETPRTGGNDNVLNEEIINERMKRIYGGNVVVLKAICQMLKISYQGKKVDVVRRLAQRPDFDVIFAEHADNDNTDNESEEGDETFTLAPMPKETFDFTQDQLNAMVKAFTRATITEISMSHSMEKQNNFTFTSKIPIYQHSESGISGYLRRLSLALKADNVTEKKKSIILVLKMPEEIQRQLYSEFQGKPEIQSFQTLVAALERSYKGSSE</sequence>
<evidence type="ECO:0000313" key="2">
    <source>
        <dbReference type="Proteomes" id="UP000046392"/>
    </source>
</evidence>
<keyword evidence="2" id="KW-1185">Reference proteome</keyword>
<proteinExistence type="predicted"/>
<name>A0A0N5B360_STREA</name>
<dbReference type="STRING" id="174720.A0A0N5B360"/>
<evidence type="ECO:0000256" key="1">
    <source>
        <dbReference type="SAM" id="MobiDB-lite"/>
    </source>
</evidence>
<protein>
    <submittedName>
        <fullName evidence="3">SAP domain-containing protein</fullName>
    </submittedName>
</protein>
<organism evidence="2 3">
    <name type="scientific">Strongyloides papillosus</name>
    <name type="common">Intestinal threadworm</name>
    <dbReference type="NCBI Taxonomy" id="174720"/>
    <lineage>
        <taxon>Eukaryota</taxon>
        <taxon>Metazoa</taxon>
        <taxon>Ecdysozoa</taxon>
        <taxon>Nematoda</taxon>
        <taxon>Chromadorea</taxon>
        <taxon>Rhabditida</taxon>
        <taxon>Tylenchina</taxon>
        <taxon>Panagrolaimomorpha</taxon>
        <taxon>Strongyloidoidea</taxon>
        <taxon>Strongyloididae</taxon>
        <taxon>Strongyloides</taxon>
    </lineage>
</organism>
<feature type="region of interest" description="Disordered" evidence="1">
    <location>
        <begin position="1"/>
        <end position="20"/>
    </location>
</feature>
<evidence type="ECO:0000313" key="3">
    <source>
        <dbReference type="WBParaSite" id="SPAL_0000051200.1"/>
    </source>
</evidence>